<dbReference type="SUPFAM" id="SSF52980">
    <property type="entry name" value="Restriction endonuclease-like"/>
    <property type="match status" value="1"/>
</dbReference>
<accession>F9Y8U6</accession>
<organism evidence="3 4">
    <name type="scientific">Ketogulonicigenium vulgare (strain WSH-001)</name>
    <dbReference type="NCBI Taxonomy" id="759362"/>
    <lineage>
        <taxon>Bacteria</taxon>
        <taxon>Pseudomonadati</taxon>
        <taxon>Pseudomonadota</taxon>
        <taxon>Alphaproteobacteria</taxon>
        <taxon>Rhodobacterales</taxon>
        <taxon>Roseobacteraceae</taxon>
        <taxon>Ketogulonicigenium</taxon>
    </lineage>
</organism>
<keyword evidence="4" id="KW-1185">Reference proteome</keyword>
<dbReference type="HAMAP" id="MF_00048">
    <property type="entry name" value="UPF0102"/>
    <property type="match status" value="1"/>
</dbReference>
<dbReference type="OrthoDB" id="9812968at2"/>
<gene>
    <name evidence="3" type="ordered locus">KVU_2584</name>
</gene>
<evidence type="ECO:0000256" key="1">
    <source>
        <dbReference type="ARBA" id="ARBA00006738"/>
    </source>
</evidence>
<dbReference type="Pfam" id="PF02021">
    <property type="entry name" value="UPF0102"/>
    <property type="match status" value="1"/>
</dbReference>
<protein>
    <recommendedName>
        <fullName evidence="2">UPF0102 protein KVU_2584</fullName>
    </recommendedName>
</protein>
<dbReference type="GO" id="GO:0003676">
    <property type="term" value="F:nucleic acid binding"/>
    <property type="evidence" value="ECO:0007669"/>
    <property type="project" value="InterPro"/>
</dbReference>
<dbReference type="HOGENOM" id="CLU_115353_0_1_5"/>
<name>F9Y8U6_KETVW</name>
<comment type="similarity">
    <text evidence="1 2">Belongs to the UPF0102 family.</text>
</comment>
<dbReference type="RefSeq" id="WP_013383076.1">
    <property type="nucleotide sequence ID" value="NC_017384.1"/>
</dbReference>
<dbReference type="InterPro" id="IPR011856">
    <property type="entry name" value="tRNA_endonuc-like_dom_sf"/>
</dbReference>
<dbReference type="Gene3D" id="3.40.1350.10">
    <property type="match status" value="1"/>
</dbReference>
<dbReference type="eggNOG" id="COG0792">
    <property type="taxonomic scope" value="Bacteria"/>
</dbReference>
<dbReference type="PANTHER" id="PTHR34039:SF1">
    <property type="entry name" value="UPF0102 PROTEIN YRAN"/>
    <property type="match status" value="1"/>
</dbReference>
<sequence>MTDLRMTGGLRNHLQGAAAEAAVLRHYEALGARLLHSRWRGRAGEIDLILQQGDLTIFVEVKSAASFDRAAFSIQPGQAARILRAAEEFMAGRLADLRIDLALVDGQGHVHVIENAFFA</sequence>
<keyword evidence="3" id="KW-0808">Transferase</keyword>
<dbReference type="AlphaFoldDB" id="F9Y8U6"/>
<dbReference type="EMBL" id="CP002018">
    <property type="protein sequence ID" value="AEM42423.1"/>
    <property type="molecule type" value="Genomic_DNA"/>
</dbReference>
<reference evidence="3 4" key="1">
    <citation type="journal article" date="2011" name="J. Bacteriol.">
        <title>Complete genome sequence of the industrial strain Ketogulonicigenium vulgare WSH-001.</title>
        <authorList>
            <person name="Liu L."/>
            <person name="Li Y."/>
            <person name="Zhang J."/>
            <person name="Zhou Z."/>
            <person name="Liu J."/>
            <person name="Li X."/>
            <person name="Zhou J."/>
            <person name="Du G."/>
            <person name="Wang L."/>
            <person name="Chen J."/>
        </authorList>
    </citation>
    <scope>NUCLEOTIDE SEQUENCE [LARGE SCALE GENOMIC DNA]</scope>
    <source>
        <strain evidence="3 4">WSH-001</strain>
    </source>
</reference>
<proteinExistence type="inferred from homology"/>
<evidence type="ECO:0000256" key="2">
    <source>
        <dbReference type="HAMAP-Rule" id="MF_00048"/>
    </source>
</evidence>
<dbReference type="PANTHER" id="PTHR34039">
    <property type="entry name" value="UPF0102 PROTEIN YRAN"/>
    <property type="match status" value="1"/>
</dbReference>
<dbReference type="InterPro" id="IPR011335">
    <property type="entry name" value="Restrct_endonuc-II-like"/>
</dbReference>
<evidence type="ECO:0000313" key="4">
    <source>
        <dbReference type="Proteomes" id="UP000000692"/>
    </source>
</evidence>
<dbReference type="Proteomes" id="UP000000692">
    <property type="component" value="Chromosome"/>
</dbReference>
<evidence type="ECO:0000313" key="3">
    <source>
        <dbReference type="EMBL" id="AEM42423.1"/>
    </source>
</evidence>
<dbReference type="GO" id="GO:0016740">
    <property type="term" value="F:transferase activity"/>
    <property type="evidence" value="ECO:0007669"/>
    <property type="project" value="UniProtKB-KW"/>
</dbReference>
<dbReference type="KEGG" id="kvl:KVU_2584"/>
<dbReference type="InterPro" id="IPR003509">
    <property type="entry name" value="UPF0102_YraN-like"/>
</dbReference>